<feature type="coiled-coil region" evidence="2">
    <location>
        <begin position="214"/>
        <end position="273"/>
    </location>
</feature>
<gene>
    <name evidence="5" type="primary">phldb1b</name>
</gene>
<sequence>MPKVESSPTSPLRQPLHPGAVDPAFSCLSPPHGSSLSLSVEVFRSKLDSDAGLSVHRPKTGSGSPIQHGAATLGRNTPSKSPQLAANSTGSLPRNLAATLQDIETKRQLALQQKGQQVIEEQRRRLAELKQRAAVEAQCQWEALHGSHQSSIGPPPLVHHSILHHQPPSAGEQPYDTLSLESSDSMDTSVSTGNNSACSPDNMSNASGMDALKIEEMEKMLREAQLEKARLIESRERESLARRQMLEEERRRREEAERRLQDETSHRQQLVEKEVKMRSKNFSQARPMTRYLPIRKEEFDLRSHVESSGHSVETCYQVILTEKMCKGYLVKMGGKIKSWKKRWFVFDRLKRTFSYYVDKHETKLKGVIYFQAIEEVYYDHLRSATKSPNPSLTFCVKTHDRLYYMVAPSAEAMRIWMDVIVTGAEGYTQFMN</sequence>
<dbReference type="AlphaFoldDB" id="A0A667YYL7"/>
<feature type="compositionally biased region" description="Polar residues" evidence="3">
    <location>
        <begin position="74"/>
        <end position="90"/>
    </location>
</feature>
<dbReference type="SMART" id="SM00233">
    <property type="entry name" value="PH"/>
    <property type="match status" value="1"/>
</dbReference>
<evidence type="ECO:0000256" key="3">
    <source>
        <dbReference type="SAM" id="MobiDB-lite"/>
    </source>
</evidence>
<dbReference type="Gene3D" id="2.30.29.30">
    <property type="entry name" value="Pleckstrin-homology domain (PH domain)/Phosphotyrosine-binding domain (PTB)"/>
    <property type="match status" value="1"/>
</dbReference>
<evidence type="ECO:0000259" key="4">
    <source>
        <dbReference type="PROSITE" id="PS50003"/>
    </source>
</evidence>
<evidence type="ECO:0000313" key="6">
    <source>
        <dbReference type="Proteomes" id="UP000472263"/>
    </source>
</evidence>
<reference evidence="5" key="3">
    <citation type="submission" date="2025-09" db="UniProtKB">
        <authorList>
            <consortium name="Ensembl"/>
        </authorList>
    </citation>
    <scope>IDENTIFICATION</scope>
</reference>
<dbReference type="SUPFAM" id="SSF50729">
    <property type="entry name" value="PH domain-like"/>
    <property type="match status" value="1"/>
</dbReference>
<name>A0A667YYL7_9TELE</name>
<dbReference type="GO" id="GO:0070507">
    <property type="term" value="P:regulation of microtubule cytoskeleton organization"/>
    <property type="evidence" value="ECO:0007669"/>
    <property type="project" value="TreeGrafter"/>
</dbReference>
<organism evidence="5 6">
    <name type="scientific">Myripristis murdjan</name>
    <name type="common">pinecone soldierfish</name>
    <dbReference type="NCBI Taxonomy" id="586833"/>
    <lineage>
        <taxon>Eukaryota</taxon>
        <taxon>Metazoa</taxon>
        <taxon>Chordata</taxon>
        <taxon>Craniata</taxon>
        <taxon>Vertebrata</taxon>
        <taxon>Euteleostomi</taxon>
        <taxon>Actinopterygii</taxon>
        <taxon>Neopterygii</taxon>
        <taxon>Teleostei</taxon>
        <taxon>Neoteleostei</taxon>
        <taxon>Acanthomorphata</taxon>
        <taxon>Holocentriformes</taxon>
        <taxon>Holocentridae</taxon>
        <taxon>Myripristis</taxon>
    </lineage>
</organism>
<proteinExistence type="predicted"/>
<keyword evidence="6" id="KW-1185">Reference proteome</keyword>
<accession>A0A667YYL7</accession>
<evidence type="ECO:0000313" key="5">
    <source>
        <dbReference type="Ensembl" id="ENSMMDP00005026161.1"/>
    </source>
</evidence>
<dbReference type="InterPro" id="IPR037810">
    <property type="entry name" value="PHLDB1/2/3_PH"/>
</dbReference>
<feature type="region of interest" description="Disordered" evidence="3">
    <location>
        <begin position="1"/>
        <end position="34"/>
    </location>
</feature>
<dbReference type="PROSITE" id="PS50003">
    <property type="entry name" value="PH_DOMAIN"/>
    <property type="match status" value="1"/>
</dbReference>
<feature type="region of interest" description="Disordered" evidence="3">
    <location>
        <begin position="52"/>
        <end position="90"/>
    </location>
</feature>
<dbReference type="Ensembl" id="ENSMMDT00005026708.1">
    <property type="protein sequence ID" value="ENSMMDP00005026161.1"/>
    <property type="gene ID" value="ENSMMDG00005012248.1"/>
</dbReference>
<evidence type="ECO:0000256" key="1">
    <source>
        <dbReference type="ARBA" id="ARBA00023054"/>
    </source>
</evidence>
<dbReference type="CDD" id="cd14673">
    <property type="entry name" value="PH_PHLDB1_2"/>
    <property type="match status" value="1"/>
</dbReference>
<dbReference type="FunFam" id="2.30.29.30:FF:000006">
    <property type="entry name" value="Pleckstrin homology like domain family B member 1"/>
    <property type="match status" value="1"/>
</dbReference>
<dbReference type="Pfam" id="PF00169">
    <property type="entry name" value="PH"/>
    <property type="match status" value="1"/>
</dbReference>
<dbReference type="InterPro" id="IPR001849">
    <property type="entry name" value="PH_domain"/>
</dbReference>
<reference evidence="5" key="1">
    <citation type="submission" date="2019-06" db="EMBL/GenBank/DDBJ databases">
        <authorList>
            <consortium name="Wellcome Sanger Institute Data Sharing"/>
        </authorList>
    </citation>
    <scope>NUCLEOTIDE SEQUENCE [LARGE SCALE GENOMIC DNA]</scope>
</reference>
<feature type="compositionally biased region" description="Polar residues" evidence="3">
    <location>
        <begin position="179"/>
        <end position="205"/>
    </location>
</feature>
<dbReference type="GO" id="GO:0045180">
    <property type="term" value="C:basal cortex"/>
    <property type="evidence" value="ECO:0007669"/>
    <property type="project" value="TreeGrafter"/>
</dbReference>
<protein>
    <submittedName>
        <fullName evidence="5">Pleckstrin homology like domain family B member 1</fullName>
    </submittedName>
</protein>
<feature type="region of interest" description="Disordered" evidence="3">
    <location>
        <begin position="146"/>
        <end position="205"/>
    </location>
</feature>
<dbReference type="InterPro" id="IPR011993">
    <property type="entry name" value="PH-like_dom_sf"/>
</dbReference>
<evidence type="ECO:0000256" key="2">
    <source>
        <dbReference type="SAM" id="Coils"/>
    </source>
</evidence>
<reference evidence="5" key="2">
    <citation type="submission" date="2025-08" db="UniProtKB">
        <authorList>
            <consortium name="Ensembl"/>
        </authorList>
    </citation>
    <scope>IDENTIFICATION</scope>
</reference>
<keyword evidence="1 2" id="KW-0175">Coiled coil</keyword>
<feature type="domain" description="PH" evidence="4">
    <location>
        <begin position="322"/>
        <end position="425"/>
    </location>
</feature>
<dbReference type="PANTHER" id="PTHR12156">
    <property type="entry name" value="PLECKSTRIN HOMOLOGY-LIKE DOMAIN, FAMILY B, MEMBER 3"/>
    <property type="match status" value="1"/>
</dbReference>
<dbReference type="PANTHER" id="PTHR12156:SF30">
    <property type="entry name" value="PLECKSTRIN HOMOLOGY-LIKE DOMAIN FAMILY B MEMBER 1 ISOFORM X1"/>
    <property type="match status" value="1"/>
</dbReference>
<dbReference type="GeneTree" id="ENSGT00940000155231"/>
<dbReference type="Proteomes" id="UP000472263">
    <property type="component" value="Chromosome 13"/>
</dbReference>
<feature type="compositionally biased region" description="Polar residues" evidence="3">
    <location>
        <begin position="1"/>
        <end position="12"/>
    </location>
</feature>
<dbReference type="InterPro" id="IPR052212">
    <property type="entry name" value="PH-like_domain"/>
</dbReference>